<dbReference type="GO" id="GO:0042742">
    <property type="term" value="P:defense response to bacterium"/>
    <property type="evidence" value="ECO:0007669"/>
    <property type="project" value="UniProtKB-KW"/>
</dbReference>
<evidence type="ECO:0000256" key="2">
    <source>
        <dbReference type="ARBA" id="ARBA00022529"/>
    </source>
</evidence>
<protein>
    <recommendedName>
        <fullName evidence="6">Lysozyme</fullName>
        <ecNumber evidence="6">3.2.1.17</ecNumber>
    </recommendedName>
</protein>
<dbReference type="SUPFAM" id="SSF53955">
    <property type="entry name" value="Lysozyme-like"/>
    <property type="match status" value="1"/>
</dbReference>
<comment type="similarity">
    <text evidence="6">Belongs to the glycosyl hydrolase 24 family.</text>
</comment>
<dbReference type="AlphaFoldDB" id="A0A0H3FH14"/>
<accession>A0A0H3FH14</accession>
<gene>
    <name evidence="7" type="ordered locus">Rahaq_4527</name>
</gene>
<dbReference type="Proteomes" id="UP000007257">
    <property type="component" value="Plasmid pRAHAQ01"/>
</dbReference>
<dbReference type="PANTHER" id="PTHR38107:SF3">
    <property type="entry name" value="LYSOZYME RRRD-RELATED"/>
    <property type="match status" value="1"/>
</dbReference>
<dbReference type="eggNOG" id="COG3772">
    <property type="taxonomic scope" value="Bacteria"/>
</dbReference>
<dbReference type="PANTHER" id="PTHR38107">
    <property type="match status" value="1"/>
</dbReference>
<dbReference type="InterPro" id="IPR002196">
    <property type="entry name" value="Glyco_hydro_24"/>
</dbReference>
<dbReference type="InterPro" id="IPR043688">
    <property type="entry name" value="SAR_endolysin-like"/>
</dbReference>
<dbReference type="RefSeq" id="WP_013577791.1">
    <property type="nucleotide sequence ID" value="NC_015062.1"/>
</dbReference>
<keyword evidence="2 6" id="KW-0929">Antimicrobial</keyword>
<dbReference type="CDD" id="cd16900">
    <property type="entry name" value="endolysin_R21-like"/>
    <property type="match status" value="1"/>
</dbReference>
<evidence type="ECO:0000256" key="3">
    <source>
        <dbReference type="ARBA" id="ARBA00022638"/>
    </source>
</evidence>
<dbReference type="KEGG" id="rah:Rahaq_4527"/>
<dbReference type="HAMAP" id="MF_04136">
    <property type="entry name" value="SAR_ENDOLYSIN"/>
    <property type="match status" value="1"/>
</dbReference>
<dbReference type="InterPro" id="IPR023347">
    <property type="entry name" value="Lysozyme_dom_sf"/>
</dbReference>
<evidence type="ECO:0000256" key="4">
    <source>
        <dbReference type="ARBA" id="ARBA00022801"/>
    </source>
</evidence>
<dbReference type="InterPro" id="IPR051018">
    <property type="entry name" value="Bacteriophage_GH24"/>
</dbReference>
<dbReference type="InterPro" id="IPR023346">
    <property type="entry name" value="Lysozyme-like_dom_sf"/>
</dbReference>
<dbReference type="EMBL" id="CP002506">
    <property type="protein sequence ID" value="ADW76110.1"/>
    <property type="molecule type" value="Genomic_DNA"/>
</dbReference>
<dbReference type="OrthoDB" id="8141296at2"/>
<reference evidence="8" key="1">
    <citation type="submission" date="2011-01" db="EMBL/GenBank/DDBJ databases">
        <title>Complete sequence of plasmid1 of Rahnella sp. Y9602.</title>
        <authorList>
            <consortium name="US DOE Joint Genome Institute"/>
            <person name="Lucas S."/>
            <person name="Copeland A."/>
            <person name="Lapidus A."/>
            <person name="Cheng J.-F."/>
            <person name="Goodwin L."/>
            <person name="Pitluck S."/>
            <person name="Lu M."/>
            <person name="Detter J.C."/>
            <person name="Han C."/>
            <person name="Tapia R."/>
            <person name="Land M."/>
            <person name="Hauser L."/>
            <person name="Kyrpides N."/>
            <person name="Ivanova N."/>
            <person name="Ovchinnikova G."/>
            <person name="Pagani I."/>
            <person name="Sobecky P.A."/>
            <person name="Martinez R.J."/>
            <person name="Woyke T."/>
        </authorList>
    </citation>
    <scope>NUCLEOTIDE SEQUENCE [LARGE SCALE GENOMIC DNA]</scope>
    <source>
        <strain evidence="8">Y9602</strain>
        <plasmid evidence="8">pRAHAQ01</plasmid>
    </source>
</reference>
<dbReference type="HOGENOM" id="CLU_091641_8_0_6"/>
<sequence length="179" mass="19436" precursor="true">MATQPGIKSKLSKAVIALIISGAGASAILGQFLDEKEGNRLTAYQDGVGVWTICRGATRVDGRLVYKGMKLTAAKCAQVNKLESDKAIAWVKGNVTVPLTQPQIAGIASFCPYNIGPAKCFTSTFYRKLNTGDKRGACSEIKRWVRDGGKDCNIRANNCFGQVQRRDQESELTCWGLDE</sequence>
<dbReference type="HAMAP" id="MF_04110">
    <property type="entry name" value="ENDOLYSIN_T4"/>
    <property type="match status" value="1"/>
</dbReference>
<evidence type="ECO:0000256" key="5">
    <source>
        <dbReference type="ARBA" id="ARBA00023295"/>
    </source>
</evidence>
<geneLocation type="plasmid" evidence="7 8">
    <name>pRAHAQ01</name>
</geneLocation>
<evidence type="ECO:0000313" key="8">
    <source>
        <dbReference type="Proteomes" id="UP000007257"/>
    </source>
</evidence>
<proteinExistence type="inferred from homology"/>
<dbReference type="InterPro" id="IPR034690">
    <property type="entry name" value="Endolysin_T4_type"/>
</dbReference>
<dbReference type="Pfam" id="PF00959">
    <property type="entry name" value="Phage_lysozyme"/>
    <property type="match status" value="1"/>
</dbReference>
<comment type="catalytic activity">
    <reaction evidence="1 6">
        <text>Hydrolysis of (1-&gt;4)-beta-linkages between N-acetylmuramic acid and N-acetyl-D-glucosamine residues in a peptidoglycan and between N-acetyl-D-glucosamine residues in chitodextrins.</text>
        <dbReference type="EC" id="3.2.1.17"/>
    </reaction>
</comment>
<evidence type="ECO:0000256" key="1">
    <source>
        <dbReference type="ARBA" id="ARBA00000632"/>
    </source>
</evidence>
<keyword evidence="4 6" id="KW-0378">Hydrolase</keyword>
<keyword evidence="7" id="KW-0614">Plasmid</keyword>
<dbReference type="EC" id="3.2.1.17" evidence="6"/>
<organism evidence="7 8">
    <name type="scientific">Rahnella sp. (strain Y9602)</name>
    <dbReference type="NCBI Taxonomy" id="2703885"/>
    <lineage>
        <taxon>Bacteria</taxon>
        <taxon>Pseudomonadati</taxon>
        <taxon>Pseudomonadota</taxon>
        <taxon>Gammaproteobacteria</taxon>
        <taxon>Enterobacterales</taxon>
        <taxon>Yersiniaceae</taxon>
        <taxon>Rahnella</taxon>
    </lineage>
</organism>
<evidence type="ECO:0000313" key="7">
    <source>
        <dbReference type="EMBL" id="ADW76110.1"/>
    </source>
</evidence>
<dbReference type="GO" id="GO:0031640">
    <property type="term" value="P:killing of cells of another organism"/>
    <property type="evidence" value="ECO:0007669"/>
    <property type="project" value="UniProtKB-KW"/>
</dbReference>
<dbReference type="GO" id="GO:0009253">
    <property type="term" value="P:peptidoglycan catabolic process"/>
    <property type="evidence" value="ECO:0007669"/>
    <property type="project" value="InterPro"/>
</dbReference>
<name>A0A0H3FH14_RAHSY</name>
<keyword evidence="3 6" id="KW-0081">Bacteriolytic enzyme</keyword>
<reference evidence="7 8" key="2">
    <citation type="journal article" date="2012" name="J. Bacteriol.">
        <title>Complete Genome Sequence of Rahnella sp. Strain Y9602, a Gammaproteobacterium Isolate from Metal- and Radionuclide-Contaminated Soil.</title>
        <authorList>
            <person name="Martinez R.J."/>
            <person name="Bruce D."/>
            <person name="Detter C."/>
            <person name="Goodwin L.A."/>
            <person name="Han J."/>
            <person name="Han C.S."/>
            <person name="Held B."/>
            <person name="Land M.L."/>
            <person name="Mikhailova N."/>
            <person name="Nolan M."/>
            <person name="Pennacchio L."/>
            <person name="Pitluck S."/>
            <person name="Tapia R."/>
            <person name="Woyke T."/>
            <person name="Sobecky P.A."/>
        </authorList>
    </citation>
    <scope>NUCLEOTIDE SEQUENCE [LARGE SCALE GENOMIC DNA]</scope>
    <source>
        <strain evidence="7 8">Y9602</strain>
        <plasmid evidence="7 8">pRAHAQ01</plasmid>
    </source>
</reference>
<dbReference type="GO" id="GO:0016998">
    <property type="term" value="P:cell wall macromolecule catabolic process"/>
    <property type="evidence" value="ECO:0007669"/>
    <property type="project" value="InterPro"/>
</dbReference>
<evidence type="ECO:0000256" key="6">
    <source>
        <dbReference type="RuleBase" id="RU003788"/>
    </source>
</evidence>
<keyword evidence="5 6" id="KW-0326">Glycosidase</keyword>
<dbReference type="GO" id="GO:0003796">
    <property type="term" value="F:lysozyme activity"/>
    <property type="evidence" value="ECO:0007669"/>
    <property type="project" value="UniProtKB-EC"/>
</dbReference>
<dbReference type="Gene3D" id="1.10.530.40">
    <property type="match status" value="1"/>
</dbReference>